<keyword evidence="2" id="KW-1185">Reference proteome</keyword>
<reference evidence="1 2" key="1">
    <citation type="submission" date="2019-03" db="EMBL/GenBank/DDBJ databases">
        <title>First draft genome of Liparis tanakae, snailfish: a comprehensive survey of snailfish specific genes.</title>
        <authorList>
            <person name="Kim W."/>
            <person name="Song I."/>
            <person name="Jeong J.-H."/>
            <person name="Kim D."/>
            <person name="Kim S."/>
            <person name="Ryu S."/>
            <person name="Song J.Y."/>
            <person name="Lee S.K."/>
        </authorList>
    </citation>
    <scope>NUCLEOTIDE SEQUENCE [LARGE SCALE GENOMIC DNA]</scope>
    <source>
        <tissue evidence="1">Muscle</tissue>
    </source>
</reference>
<accession>A0A4Z2GBF5</accession>
<sequence>MDRTKRAGKDPSRIRDDGVQAVDVLPMVEDEEQAKAKHCHDVGSQRQKEEEEVAVVPPADAVVYPRTVVVEVLPRSDSHVSETMHNATYVKQKKSVVEPTRKKVAADTGT</sequence>
<evidence type="ECO:0000313" key="2">
    <source>
        <dbReference type="Proteomes" id="UP000314294"/>
    </source>
</evidence>
<dbReference type="AlphaFoldDB" id="A0A4Z2GBF5"/>
<dbReference type="Proteomes" id="UP000314294">
    <property type="component" value="Unassembled WGS sequence"/>
</dbReference>
<evidence type="ECO:0000313" key="1">
    <source>
        <dbReference type="EMBL" id="TNN50541.1"/>
    </source>
</evidence>
<protein>
    <submittedName>
        <fullName evidence="1">Uncharacterized protein</fullName>
    </submittedName>
</protein>
<dbReference type="EMBL" id="SRLO01000613">
    <property type="protein sequence ID" value="TNN50541.1"/>
    <property type="molecule type" value="Genomic_DNA"/>
</dbReference>
<comment type="caution">
    <text evidence="1">The sequence shown here is derived from an EMBL/GenBank/DDBJ whole genome shotgun (WGS) entry which is preliminary data.</text>
</comment>
<proteinExistence type="predicted"/>
<organism evidence="1 2">
    <name type="scientific">Liparis tanakae</name>
    <name type="common">Tanaka's snailfish</name>
    <dbReference type="NCBI Taxonomy" id="230148"/>
    <lineage>
        <taxon>Eukaryota</taxon>
        <taxon>Metazoa</taxon>
        <taxon>Chordata</taxon>
        <taxon>Craniata</taxon>
        <taxon>Vertebrata</taxon>
        <taxon>Euteleostomi</taxon>
        <taxon>Actinopterygii</taxon>
        <taxon>Neopterygii</taxon>
        <taxon>Teleostei</taxon>
        <taxon>Neoteleostei</taxon>
        <taxon>Acanthomorphata</taxon>
        <taxon>Eupercaria</taxon>
        <taxon>Perciformes</taxon>
        <taxon>Cottioidei</taxon>
        <taxon>Cottales</taxon>
        <taxon>Liparidae</taxon>
        <taxon>Liparis</taxon>
    </lineage>
</organism>
<name>A0A4Z2GBF5_9TELE</name>
<gene>
    <name evidence="1" type="ORF">EYF80_039243</name>
</gene>